<evidence type="ECO:0000313" key="3">
    <source>
        <dbReference type="Proteomes" id="UP000574067"/>
    </source>
</evidence>
<feature type="domain" description="DUF4082" evidence="1">
    <location>
        <begin position="145"/>
        <end position="292"/>
    </location>
</feature>
<proteinExistence type="predicted"/>
<organism evidence="2 3">
    <name type="scientific">Azohydromonas caseinilytica</name>
    <dbReference type="NCBI Taxonomy" id="2728836"/>
    <lineage>
        <taxon>Bacteria</taxon>
        <taxon>Pseudomonadati</taxon>
        <taxon>Pseudomonadota</taxon>
        <taxon>Betaproteobacteria</taxon>
        <taxon>Burkholderiales</taxon>
        <taxon>Sphaerotilaceae</taxon>
        <taxon>Azohydromonas</taxon>
    </lineage>
</organism>
<dbReference type="EMBL" id="JABBFW010000051">
    <property type="protein sequence ID" value="NML19029.1"/>
    <property type="molecule type" value="Genomic_DNA"/>
</dbReference>
<evidence type="ECO:0000313" key="2">
    <source>
        <dbReference type="EMBL" id="NML19029.1"/>
    </source>
</evidence>
<sequence>AVDQRMRQATVNLFADMGVQPATLQSPLVAATASTDTAAPTSTITSPTVGASVPAASRVTITGTAGDSGGGVVGAVEVSVDGGATWHPANGRANWSYAWVPTETGTATLMSRAVDDTGNIQGTPSTRTVTVTQMVCPCSAWPESATPTVASDGDAAVVNVGVKFRTDKGGHITGIRFYKGSGNTGTHVGALWTSDGTLLATAEFINETATGWQQANFTTPVPITANTVYVASYRAPNGRYAGDSGYFVNSGVDTGPIHLLKDGESGGNGVYAYGGTTVQFPNSSYRGSNYWVDIVFQPSP</sequence>
<dbReference type="InterPro" id="IPR025141">
    <property type="entry name" value="DUF4082"/>
</dbReference>
<dbReference type="Gene3D" id="2.60.40.650">
    <property type="match status" value="1"/>
</dbReference>
<accession>A0A848FL10</accession>
<feature type="non-terminal residue" evidence="2">
    <location>
        <position position="1"/>
    </location>
</feature>
<protein>
    <submittedName>
        <fullName evidence="2">DUF4082 domain-containing protein</fullName>
    </submittedName>
</protein>
<dbReference type="Pfam" id="PF17957">
    <property type="entry name" value="Big_7"/>
    <property type="match status" value="1"/>
</dbReference>
<dbReference type="RefSeq" id="WP_169163925.1">
    <property type="nucleotide sequence ID" value="NZ_JABBFW010000051.1"/>
</dbReference>
<gene>
    <name evidence="2" type="ORF">HHL10_29080</name>
</gene>
<dbReference type="AlphaFoldDB" id="A0A848FL10"/>
<name>A0A848FL10_9BURK</name>
<reference evidence="2 3" key="1">
    <citation type="submission" date="2020-04" db="EMBL/GenBank/DDBJ databases">
        <title>Azohydromonas sp. isolated from soil.</title>
        <authorList>
            <person name="Dahal R.H."/>
        </authorList>
    </citation>
    <scope>NUCLEOTIDE SEQUENCE [LARGE SCALE GENOMIC DNA]</scope>
    <source>
        <strain evidence="2 3">G-1-1-14</strain>
    </source>
</reference>
<dbReference type="Proteomes" id="UP000574067">
    <property type="component" value="Unassembled WGS sequence"/>
</dbReference>
<evidence type="ECO:0000259" key="1">
    <source>
        <dbReference type="Pfam" id="PF13313"/>
    </source>
</evidence>
<dbReference type="SUPFAM" id="SSF81296">
    <property type="entry name" value="E set domains"/>
    <property type="match status" value="1"/>
</dbReference>
<dbReference type="Pfam" id="PF13313">
    <property type="entry name" value="DUF4082"/>
    <property type="match status" value="1"/>
</dbReference>
<dbReference type="InterPro" id="IPR014756">
    <property type="entry name" value="Ig_E-set"/>
</dbReference>
<comment type="caution">
    <text evidence="2">The sequence shown here is derived from an EMBL/GenBank/DDBJ whole genome shotgun (WGS) entry which is preliminary data.</text>
</comment>
<keyword evidence="3" id="KW-1185">Reference proteome</keyword>